<feature type="transmembrane region" description="Helical" evidence="1">
    <location>
        <begin position="65"/>
        <end position="87"/>
    </location>
</feature>
<evidence type="ECO:0000313" key="3">
    <source>
        <dbReference type="Proteomes" id="UP000199161"/>
    </source>
</evidence>
<dbReference type="OrthoDB" id="204680at2157"/>
<gene>
    <name evidence="2" type="ORF">SAMN05444422_106100</name>
</gene>
<dbReference type="AlphaFoldDB" id="A0A1I1HPJ1"/>
<evidence type="ECO:0000256" key="1">
    <source>
        <dbReference type="SAM" id="Phobius"/>
    </source>
</evidence>
<dbReference type="RefSeq" id="WP_089788446.1">
    <property type="nucleotide sequence ID" value="NZ_FOKW01000006.1"/>
</dbReference>
<dbReference type="EMBL" id="FOKW01000006">
    <property type="protein sequence ID" value="SFC25791.1"/>
    <property type="molecule type" value="Genomic_DNA"/>
</dbReference>
<accession>A0A1I1HPJ1</accession>
<feature type="transmembrane region" description="Helical" evidence="1">
    <location>
        <begin position="143"/>
        <end position="165"/>
    </location>
</feature>
<evidence type="ECO:0000313" key="2">
    <source>
        <dbReference type="EMBL" id="SFC25791.1"/>
    </source>
</evidence>
<reference evidence="3" key="1">
    <citation type="submission" date="2016-10" db="EMBL/GenBank/DDBJ databases">
        <authorList>
            <person name="Varghese N."/>
            <person name="Submissions S."/>
        </authorList>
    </citation>
    <scope>NUCLEOTIDE SEQUENCE [LARGE SCALE GENOMIC DNA]</scope>
    <source>
        <strain evidence="3">DSM 13078</strain>
    </source>
</reference>
<organism evidence="2 3">
    <name type="scientific">Natronobacterium haloterrestre</name>
    <name type="common">Halobiforma haloterrestris</name>
    <dbReference type="NCBI Taxonomy" id="148448"/>
    <lineage>
        <taxon>Archaea</taxon>
        <taxon>Methanobacteriati</taxon>
        <taxon>Methanobacteriota</taxon>
        <taxon>Stenosarchaea group</taxon>
        <taxon>Halobacteria</taxon>
        <taxon>Halobacteriales</taxon>
        <taxon>Natrialbaceae</taxon>
        <taxon>Natronobacterium</taxon>
    </lineage>
</organism>
<keyword evidence="1" id="KW-1133">Transmembrane helix</keyword>
<dbReference type="Proteomes" id="UP000199161">
    <property type="component" value="Unassembled WGS sequence"/>
</dbReference>
<keyword evidence="1" id="KW-0472">Membrane</keyword>
<proteinExistence type="predicted"/>
<protein>
    <submittedName>
        <fullName evidence="2">Uncharacterized protein</fullName>
    </submittedName>
</protein>
<keyword evidence="3" id="KW-1185">Reference proteome</keyword>
<sequence length="166" mass="17568">MGTETEVDATGETEPDVPNRSIITYAHWPQAAVVGGVAGLTRPLLNAAGLGSSAGVLAALPEFQLWWVIHIGYSIVFGAGFGALVYHERLRSAAESIPIGTVLGFGYGVALWVGNVVVVWNFLLVEYAFTTAEPIDFLAVDPIVDHLLFGALLGLGYALVVGRLMD</sequence>
<keyword evidence="1" id="KW-0812">Transmembrane</keyword>
<name>A0A1I1HPJ1_NATHA</name>
<feature type="transmembrane region" description="Helical" evidence="1">
    <location>
        <begin position="99"/>
        <end position="123"/>
    </location>
</feature>